<evidence type="ECO:0000256" key="1">
    <source>
        <dbReference type="ARBA" id="ARBA00004141"/>
    </source>
</evidence>
<reference evidence="8 9" key="1">
    <citation type="submission" date="2008-10" db="EMBL/GenBank/DDBJ databases">
        <authorList>
            <person name="Fulton L."/>
            <person name="Clifton S."/>
            <person name="Fulton B."/>
            <person name="Xu J."/>
            <person name="Minx P."/>
            <person name="Pepin K.H."/>
            <person name="Johnson M."/>
            <person name="Bhonagiri V."/>
            <person name="Nash W.E."/>
            <person name="Mardis E.R."/>
            <person name="Wilson R.K."/>
        </authorList>
    </citation>
    <scope>NUCLEOTIDE SEQUENCE [LARGE SCALE GENOMIC DNA]</scope>
    <source>
        <strain evidence="8 9">DSM 2375</strain>
    </source>
</reference>
<dbReference type="PROSITE" id="PS50850">
    <property type="entry name" value="MFS"/>
    <property type="match status" value="1"/>
</dbReference>
<comment type="caution">
    <text evidence="8">The sequence shown here is derived from an EMBL/GenBank/DDBJ whole genome shotgun (WGS) entry which is preliminary data.</text>
</comment>
<dbReference type="PRINTS" id="PR01036">
    <property type="entry name" value="TCRTETB"/>
</dbReference>
<evidence type="ECO:0000313" key="9">
    <source>
        <dbReference type="Proteomes" id="UP000003489"/>
    </source>
</evidence>
<evidence type="ECO:0000256" key="5">
    <source>
        <dbReference type="ARBA" id="ARBA00023136"/>
    </source>
</evidence>
<feature type="transmembrane region" description="Helical" evidence="6">
    <location>
        <begin position="406"/>
        <end position="427"/>
    </location>
</feature>
<evidence type="ECO:0000256" key="6">
    <source>
        <dbReference type="SAM" id="Phobius"/>
    </source>
</evidence>
<dbReference type="PANTHER" id="PTHR42718">
    <property type="entry name" value="MAJOR FACILITATOR SUPERFAMILY MULTIDRUG TRANSPORTER MFSC"/>
    <property type="match status" value="1"/>
</dbReference>
<evidence type="ECO:0000259" key="7">
    <source>
        <dbReference type="PROSITE" id="PS50850"/>
    </source>
</evidence>
<dbReference type="GO" id="GO:0016020">
    <property type="term" value="C:membrane"/>
    <property type="evidence" value="ECO:0007669"/>
    <property type="project" value="UniProtKB-SubCell"/>
</dbReference>
<keyword evidence="4 6" id="KW-1133">Transmembrane helix</keyword>
<name>B9AFJ2_METSM</name>
<dbReference type="SUPFAM" id="SSF103473">
    <property type="entry name" value="MFS general substrate transporter"/>
    <property type="match status" value="1"/>
</dbReference>
<feature type="transmembrane region" description="Helical" evidence="6">
    <location>
        <begin position="333"/>
        <end position="353"/>
    </location>
</feature>
<feature type="transmembrane region" description="Helical" evidence="6">
    <location>
        <begin position="104"/>
        <end position="125"/>
    </location>
</feature>
<feature type="transmembrane region" description="Helical" evidence="6">
    <location>
        <begin position="137"/>
        <end position="156"/>
    </location>
</feature>
<feature type="transmembrane region" description="Helical" evidence="6">
    <location>
        <begin position="225"/>
        <end position="245"/>
    </location>
</feature>
<feature type="transmembrane region" description="Helical" evidence="6">
    <location>
        <begin position="365"/>
        <end position="385"/>
    </location>
</feature>
<feature type="transmembrane region" description="Helical" evidence="6">
    <location>
        <begin position="47"/>
        <end position="67"/>
    </location>
</feature>
<dbReference type="PANTHER" id="PTHR42718:SF9">
    <property type="entry name" value="MAJOR FACILITATOR SUPERFAMILY MULTIDRUG TRANSPORTER MFSC"/>
    <property type="match status" value="1"/>
</dbReference>
<dbReference type="InterPro" id="IPR020846">
    <property type="entry name" value="MFS_dom"/>
</dbReference>
<evidence type="ECO:0000313" key="8">
    <source>
        <dbReference type="EMBL" id="EEE42232.1"/>
    </source>
</evidence>
<comment type="subcellular location">
    <subcellularLocation>
        <location evidence="1">Membrane</location>
        <topology evidence="1">Multi-pass membrane protein</topology>
    </subcellularLocation>
</comment>
<feature type="transmembrane region" description="Helical" evidence="6">
    <location>
        <begin position="199"/>
        <end position="219"/>
    </location>
</feature>
<dbReference type="Gene3D" id="1.20.1250.20">
    <property type="entry name" value="MFS general substrate transporter like domains"/>
    <property type="match status" value="1"/>
</dbReference>
<reference evidence="8 9" key="2">
    <citation type="submission" date="2008-11" db="EMBL/GenBank/DDBJ databases">
        <title>Draft genome sequence of Methanobrevibacter smithii (DSM 2375).</title>
        <authorList>
            <person name="Sudarsanam P."/>
            <person name="Ley R."/>
            <person name="Guruge J."/>
            <person name="Turnbaugh P.J."/>
            <person name="Mahowald M."/>
            <person name="Liep D."/>
            <person name="Gordon J."/>
        </authorList>
    </citation>
    <scope>NUCLEOTIDE SEQUENCE [LARGE SCALE GENOMIC DNA]</scope>
    <source>
        <strain evidence="8 9">DSM 2375</strain>
    </source>
</reference>
<dbReference type="AlphaFoldDB" id="B9AFJ2"/>
<dbReference type="Gene3D" id="1.20.1720.10">
    <property type="entry name" value="Multidrug resistance protein D"/>
    <property type="match status" value="1"/>
</dbReference>
<feature type="domain" description="Major facilitator superfamily (MFS) profile" evidence="7">
    <location>
        <begin position="13"/>
        <end position="508"/>
    </location>
</feature>
<sequence>MIIITKDETTWLPLILVALASFIITLDSTFMNVSISQLVLDLNTSLSTIQLIICFYTLITASLMLVGSKLQDIVGKKKIFLIGALIYGIGALIASISQNATTLFIGWSILEGLGGALMTPATISIISGTYKDNKRTFALAISSAIAGIAAAIGPLFGGVVTTFLSWRFGFVLELLIVVFIFLFSYKIKNFKPHLTISDFDIIGAILCVSGLISLVLGILCLKHHQLTTLILISLSVILLVTFGIFENKQKKKGKTPLVDISLLKNHNLKTGMGIRLITNLSLAGALFAVSVFLQSVLHLSAFKTGLTLLPSTVGLLITSLLAPKLAMKFNHKIIMIIGFILAIGSTFLLKYQFGLNTHFIDIAPGLTVFGLGLGFVISLGVDISLNTTPEEKQSTASGLITTSQTLGSSMGTAIIGCILIIGAFSGLHDAVDTYAPNYLDDNNITHHSGKYLEKLGHVNTTELKHENSLTEKIVNTILKDAMKLVMDVTAILLTIGLCLTLTLHDEKIRKKYNN</sequence>
<dbReference type="Pfam" id="PF07690">
    <property type="entry name" value="MFS_1"/>
    <property type="match status" value="1"/>
</dbReference>
<accession>B9AFJ2</accession>
<dbReference type="PATRIC" id="fig|483214.13.peg.1093"/>
<feature type="transmembrane region" description="Helical" evidence="6">
    <location>
        <begin position="168"/>
        <end position="187"/>
    </location>
</feature>
<evidence type="ECO:0000256" key="2">
    <source>
        <dbReference type="ARBA" id="ARBA00022448"/>
    </source>
</evidence>
<gene>
    <name evidence="8" type="ORF">METSMIALI_01142</name>
</gene>
<feature type="transmembrane region" description="Helical" evidence="6">
    <location>
        <begin position="484"/>
        <end position="503"/>
    </location>
</feature>
<keyword evidence="3 6" id="KW-0812">Transmembrane</keyword>
<dbReference type="InterPro" id="IPR036259">
    <property type="entry name" value="MFS_trans_sf"/>
</dbReference>
<feature type="transmembrane region" description="Helical" evidence="6">
    <location>
        <begin position="12"/>
        <end position="35"/>
    </location>
</feature>
<dbReference type="GO" id="GO:0022857">
    <property type="term" value="F:transmembrane transporter activity"/>
    <property type="evidence" value="ECO:0007669"/>
    <property type="project" value="InterPro"/>
</dbReference>
<protein>
    <submittedName>
        <fullName evidence="8">Transporter, major facilitator family protein</fullName>
    </submittedName>
</protein>
<evidence type="ECO:0000256" key="3">
    <source>
        <dbReference type="ARBA" id="ARBA00022692"/>
    </source>
</evidence>
<dbReference type="CDD" id="cd17321">
    <property type="entry name" value="MFS_MMR_MDR_like"/>
    <property type="match status" value="1"/>
</dbReference>
<keyword evidence="2" id="KW-0813">Transport</keyword>
<evidence type="ECO:0000256" key="4">
    <source>
        <dbReference type="ARBA" id="ARBA00022989"/>
    </source>
</evidence>
<organism evidence="8 9">
    <name type="scientific">Methanobrevibacter smithii DSM 2375</name>
    <dbReference type="NCBI Taxonomy" id="483214"/>
    <lineage>
        <taxon>Archaea</taxon>
        <taxon>Methanobacteriati</taxon>
        <taxon>Methanobacteriota</taxon>
        <taxon>Methanomada group</taxon>
        <taxon>Methanobacteria</taxon>
        <taxon>Methanobacteriales</taxon>
        <taxon>Methanobacteriaceae</taxon>
        <taxon>Methanobrevibacter</taxon>
    </lineage>
</organism>
<dbReference type="EMBL" id="ABYW01000010">
    <property type="protein sequence ID" value="EEE42232.1"/>
    <property type="molecule type" value="Genomic_DNA"/>
</dbReference>
<feature type="transmembrane region" description="Helical" evidence="6">
    <location>
        <begin position="79"/>
        <end position="98"/>
    </location>
</feature>
<feature type="transmembrane region" description="Helical" evidence="6">
    <location>
        <begin position="299"/>
        <end position="321"/>
    </location>
</feature>
<dbReference type="InterPro" id="IPR011701">
    <property type="entry name" value="MFS"/>
</dbReference>
<keyword evidence="5 6" id="KW-0472">Membrane</keyword>
<proteinExistence type="predicted"/>
<dbReference type="HOGENOM" id="CLU_000960_28_2_2"/>
<feature type="transmembrane region" description="Helical" evidence="6">
    <location>
        <begin position="273"/>
        <end position="293"/>
    </location>
</feature>
<dbReference type="Proteomes" id="UP000003489">
    <property type="component" value="Unassembled WGS sequence"/>
</dbReference>